<evidence type="ECO:0000313" key="1">
    <source>
        <dbReference type="EMBL" id="MCI42456.1"/>
    </source>
</evidence>
<sequence>AVCFGQFRVRARVARFDRYDSPDVGSGGKKVGGAMVSEEVFVKGPVKHNGQGKKARVAVDVIRLTERPKLKEIVTTLGSPEPRDSALVEEVRVAEVLVKLGERHEKKDCTDAQET</sequence>
<keyword evidence="2" id="KW-1185">Reference proteome</keyword>
<dbReference type="Proteomes" id="UP000265520">
    <property type="component" value="Unassembled WGS sequence"/>
</dbReference>
<accession>A0A392S3K2</accession>
<dbReference type="EMBL" id="LXQA010304739">
    <property type="protein sequence ID" value="MCI42456.1"/>
    <property type="molecule type" value="Genomic_DNA"/>
</dbReference>
<protein>
    <submittedName>
        <fullName evidence="1">Uncharacterized protein</fullName>
    </submittedName>
</protein>
<comment type="caution">
    <text evidence="1">The sequence shown here is derived from an EMBL/GenBank/DDBJ whole genome shotgun (WGS) entry which is preliminary data.</text>
</comment>
<organism evidence="1 2">
    <name type="scientific">Trifolium medium</name>
    <dbReference type="NCBI Taxonomy" id="97028"/>
    <lineage>
        <taxon>Eukaryota</taxon>
        <taxon>Viridiplantae</taxon>
        <taxon>Streptophyta</taxon>
        <taxon>Embryophyta</taxon>
        <taxon>Tracheophyta</taxon>
        <taxon>Spermatophyta</taxon>
        <taxon>Magnoliopsida</taxon>
        <taxon>eudicotyledons</taxon>
        <taxon>Gunneridae</taxon>
        <taxon>Pentapetalae</taxon>
        <taxon>rosids</taxon>
        <taxon>fabids</taxon>
        <taxon>Fabales</taxon>
        <taxon>Fabaceae</taxon>
        <taxon>Papilionoideae</taxon>
        <taxon>50 kb inversion clade</taxon>
        <taxon>NPAAA clade</taxon>
        <taxon>Hologalegina</taxon>
        <taxon>IRL clade</taxon>
        <taxon>Trifolieae</taxon>
        <taxon>Trifolium</taxon>
    </lineage>
</organism>
<reference evidence="1 2" key="1">
    <citation type="journal article" date="2018" name="Front. Plant Sci.">
        <title>Red Clover (Trifolium pratense) and Zigzag Clover (T. medium) - A Picture of Genomic Similarities and Differences.</title>
        <authorList>
            <person name="Dluhosova J."/>
            <person name="Istvanek J."/>
            <person name="Nedelnik J."/>
            <person name="Repkova J."/>
        </authorList>
    </citation>
    <scope>NUCLEOTIDE SEQUENCE [LARGE SCALE GENOMIC DNA]</scope>
    <source>
        <strain evidence="2">cv. 10/8</strain>
        <tissue evidence="1">Leaf</tissue>
    </source>
</reference>
<evidence type="ECO:0000313" key="2">
    <source>
        <dbReference type="Proteomes" id="UP000265520"/>
    </source>
</evidence>
<feature type="non-terminal residue" evidence="1">
    <location>
        <position position="115"/>
    </location>
</feature>
<dbReference type="AlphaFoldDB" id="A0A392S3K2"/>
<feature type="non-terminal residue" evidence="1">
    <location>
        <position position="1"/>
    </location>
</feature>
<proteinExistence type="predicted"/>
<name>A0A392S3K2_9FABA</name>